<organism evidence="1 2">
    <name type="scientific">Neophaeococcomyces mojaviensis</name>
    <dbReference type="NCBI Taxonomy" id="3383035"/>
    <lineage>
        <taxon>Eukaryota</taxon>
        <taxon>Fungi</taxon>
        <taxon>Dikarya</taxon>
        <taxon>Ascomycota</taxon>
        <taxon>Pezizomycotina</taxon>
        <taxon>Eurotiomycetes</taxon>
        <taxon>Chaetothyriomycetidae</taxon>
        <taxon>Chaetothyriales</taxon>
        <taxon>Chaetothyriales incertae sedis</taxon>
        <taxon>Neophaeococcomyces</taxon>
    </lineage>
</organism>
<sequence length="447" mass="48436">MAYNDEALKAKLSTLNETQESIVSVSQWITFHRRFADRIAAVWLTRLRDSPPPKRLVYIYLVNDIVQNAKARKRTEFPNAFSPIIAEAVQQAYRSFGSDLQNKIKRVLDVWKSRNVFEDSILQAVQARIDDVDKNKSSGKKTLMGNSLFASSSTGMPRELESLGPLQTAISKAELTTRPLVDTAQSEYTKFNDPDNARPSPPVYAAGLSSLVKKLASAEAGLAENIKARKALIADLKRLTELNESALAKDESLLAEFTEMRTTEEANKREVEDNIMRGLAATPQQDDDHIPTNDNRPDVEELTPEPEDMPALAASAPTSVPTRNINLQGILAGFGQDEDASKSPPTVHTVTSNDNSLHSSKKRKLSHDAYIASTDAAVPDFGGMGVTGFDGTSDVLASLYATDNMAANQYNLAPAAPADASSLTTTLEQDVDALIQQGASNGNAAAG</sequence>
<proteinExistence type="predicted"/>
<evidence type="ECO:0000313" key="2">
    <source>
        <dbReference type="Proteomes" id="UP001172386"/>
    </source>
</evidence>
<protein>
    <submittedName>
        <fullName evidence="1">Uncharacterized protein</fullName>
    </submittedName>
</protein>
<dbReference type="Proteomes" id="UP001172386">
    <property type="component" value="Unassembled WGS sequence"/>
</dbReference>
<comment type="caution">
    <text evidence="1">The sequence shown here is derived from an EMBL/GenBank/DDBJ whole genome shotgun (WGS) entry which is preliminary data.</text>
</comment>
<reference evidence="1" key="1">
    <citation type="submission" date="2022-10" db="EMBL/GenBank/DDBJ databases">
        <title>Culturing micro-colonial fungi from biological soil crusts in the Mojave desert and describing Neophaeococcomyces mojavensis, and introducing the new genera and species Taxawa tesnikishii.</title>
        <authorList>
            <person name="Kurbessoian T."/>
            <person name="Stajich J.E."/>
        </authorList>
    </citation>
    <scope>NUCLEOTIDE SEQUENCE</scope>
    <source>
        <strain evidence="1">JES_112</strain>
    </source>
</reference>
<accession>A0ACC3A5H9</accession>
<dbReference type="EMBL" id="JAPDRQ010000091">
    <property type="protein sequence ID" value="KAJ9655697.1"/>
    <property type="molecule type" value="Genomic_DNA"/>
</dbReference>
<name>A0ACC3A5H9_9EURO</name>
<keyword evidence="2" id="KW-1185">Reference proteome</keyword>
<evidence type="ECO:0000313" key="1">
    <source>
        <dbReference type="EMBL" id="KAJ9655697.1"/>
    </source>
</evidence>
<gene>
    <name evidence="1" type="ORF">H2198_005494</name>
</gene>